<evidence type="ECO:0000256" key="1">
    <source>
        <dbReference type="SAM" id="Coils"/>
    </source>
</evidence>
<name>A0A654LU97_9ARCH</name>
<sequence length="173" mass="20938">MLDDLSNKIKIAEDHTKEIEEINLNAEEKEKLKRFDVYHVIRMEKYIRNGGDPTFGNLDAYEQTAEEFEYHLSHMLNDYAPESRYYQRKEMYYFHPSYIEMEKLAYWEDRAKSNYCNGEHCVPDCPFYEENGRIEDEQVVKEFIDNTEILEIDDYKRELGEEFVNSVLKDWNL</sequence>
<evidence type="ECO:0000313" key="2">
    <source>
        <dbReference type="EMBL" id="ALI34765.1"/>
    </source>
</evidence>
<evidence type="ECO:0000313" key="3">
    <source>
        <dbReference type="Proteomes" id="UP000058925"/>
    </source>
</evidence>
<reference evidence="3" key="1">
    <citation type="submission" date="2015-10" db="EMBL/GenBank/DDBJ databases">
        <title>Niche specialization of a soil ammonia-oxidizing archaeon, Candidatus Nitrosocosmicus oleophilus.</title>
        <authorList>
            <person name="Jung M.-Y."/>
            <person name="Rhee S.-K."/>
        </authorList>
    </citation>
    <scope>NUCLEOTIDE SEQUENCE [LARGE SCALE GENOMIC DNA]</scope>
    <source>
        <strain evidence="3">MY3</strain>
    </source>
</reference>
<organism evidence="2 3">
    <name type="scientific">Candidatus Nitrosocosmicus oleophilus</name>
    <dbReference type="NCBI Taxonomy" id="1353260"/>
    <lineage>
        <taxon>Archaea</taxon>
        <taxon>Nitrososphaerota</taxon>
        <taxon>Nitrososphaeria</taxon>
        <taxon>Nitrososphaerales</taxon>
        <taxon>Nitrososphaeraceae</taxon>
        <taxon>Candidatus Nitrosocosmicus</taxon>
    </lineage>
</organism>
<dbReference type="Proteomes" id="UP000058925">
    <property type="component" value="Chromosome"/>
</dbReference>
<accession>A0A654LU97</accession>
<proteinExistence type="predicted"/>
<dbReference type="AlphaFoldDB" id="A0A654LU97"/>
<dbReference type="KEGG" id="taa:NMY3_00553"/>
<protein>
    <submittedName>
        <fullName evidence="2">Uncharacterized protein</fullName>
    </submittedName>
</protein>
<gene>
    <name evidence="2" type="ORF">NMY3_00553</name>
</gene>
<dbReference type="EMBL" id="CP012850">
    <property type="protein sequence ID" value="ALI34765.1"/>
    <property type="molecule type" value="Genomic_DNA"/>
</dbReference>
<feature type="coiled-coil region" evidence="1">
    <location>
        <begin position="2"/>
        <end position="32"/>
    </location>
</feature>
<keyword evidence="1" id="KW-0175">Coiled coil</keyword>
<keyword evidence="3" id="KW-1185">Reference proteome</keyword>